<feature type="non-terminal residue" evidence="7">
    <location>
        <position position="1"/>
    </location>
</feature>
<dbReference type="GO" id="GO:0005634">
    <property type="term" value="C:nucleus"/>
    <property type="evidence" value="ECO:0007669"/>
    <property type="project" value="UniProtKB-SubCell"/>
</dbReference>
<protein>
    <recommendedName>
        <fullName evidence="6">NAC domain-containing protein</fullName>
    </recommendedName>
</protein>
<comment type="caution">
    <text evidence="7">The sequence shown here is derived from an EMBL/GenBank/DDBJ whole genome shotgun (WGS) entry which is preliminary data.</text>
</comment>
<dbReference type="InterPro" id="IPR036093">
    <property type="entry name" value="NAC_dom_sf"/>
</dbReference>
<sequence>RKRGLLVGCQPAMAMKRDAEAELNLPPGFRFHPSDEELVVHYLCRKIACQRLPAPIIAEIDLYKYNPWELPAKALFGKKEWYFFTPRDRKYPNGTRPNRAAGKGYWKATGADKPISSPKGSKTTLAIKKALVFYSGKAPRGVKTDWIMHEYRVADTDRRANKGSLRLDDWVLCRLYYKKNTWEKMLQQQKETSFGELMDSSDEVGSAESFRTPDSEIENEVVLQHFNDLGRPSQASAGVQPWSARQTIGLQMVEKGQKEENEWFMDLNLDELQSTYMSLGSTPAMDATNQDYYFQYLAPPMPTPSQTSMLPF</sequence>
<dbReference type="GO" id="GO:1901002">
    <property type="term" value="P:positive regulation of response to salt stress"/>
    <property type="evidence" value="ECO:0007669"/>
    <property type="project" value="UniProtKB-ARBA"/>
</dbReference>
<proteinExistence type="predicted"/>
<dbReference type="AlphaFoldDB" id="A0A427B9C8"/>
<accession>A0A427B9C8</accession>
<name>A0A427B9C8_ENSVE</name>
<reference evidence="7 8" key="1">
    <citation type="journal article" date="2014" name="Agronomy (Basel)">
        <title>A Draft Genome Sequence for Ensete ventricosum, the Drought-Tolerant Tree Against Hunger.</title>
        <authorList>
            <person name="Harrison J."/>
            <person name="Moore K.A."/>
            <person name="Paszkiewicz K."/>
            <person name="Jones T."/>
            <person name="Grant M."/>
            <person name="Ambacheew D."/>
            <person name="Muzemil S."/>
            <person name="Studholme D.J."/>
        </authorList>
    </citation>
    <scope>NUCLEOTIDE SEQUENCE [LARGE SCALE GENOMIC DNA]</scope>
</reference>
<dbReference type="Proteomes" id="UP000287651">
    <property type="component" value="Unassembled WGS sequence"/>
</dbReference>
<evidence type="ECO:0000313" key="7">
    <source>
        <dbReference type="EMBL" id="RRT85064.1"/>
    </source>
</evidence>
<dbReference type="SUPFAM" id="SSF101941">
    <property type="entry name" value="NAC domain"/>
    <property type="match status" value="1"/>
</dbReference>
<evidence type="ECO:0000256" key="1">
    <source>
        <dbReference type="ARBA" id="ARBA00004123"/>
    </source>
</evidence>
<keyword evidence="2" id="KW-0805">Transcription regulation</keyword>
<keyword evidence="5" id="KW-0539">Nucleus</keyword>
<dbReference type="PANTHER" id="PTHR31719:SF249">
    <property type="entry name" value="NAC DOMAIN-CONTAINING PROTEIN 2"/>
    <property type="match status" value="1"/>
</dbReference>
<evidence type="ECO:0000256" key="4">
    <source>
        <dbReference type="ARBA" id="ARBA00023163"/>
    </source>
</evidence>
<evidence type="ECO:0000259" key="6">
    <source>
        <dbReference type="PROSITE" id="PS51005"/>
    </source>
</evidence>
<keyword evidence="4" id="KW-0804">Transcription</keyword>
<dbReference type="Pfam" id="PF02365">
    <property type="entry name" value="NAM"/>
    <property type="match status" value="1"/>
</dbReference>
<dbReference type="PANTHER" id="PTHR31719">
    <property type="entry name" value="NAC TRANSCRIPTION FACTOR 56"/>
    <property type="match status" value="1"/>
</dbReference>
<gene>
    <name evidence="7" type="ORF">B296_00009449</name>
</gene>
<dbReference type="GO" id="GO:0006355">
    <property type="term" value="P:regulation of DNA-templated transcription"/>
    <property type="evidence" value="ECO:0007669"/>
    <property type="project" value="InterPro"/>
</dbReference>
<dbReference type="FunFam" id="2.170.150.80:FF:000004">
    <property type="entry name" value="NAC transcription factor"/>
    <property type="match status" value="1"/>
</dbReference>
<evidence type="ECO:0000256" key="2">
    <source>
        <dbReference type="ARBA" id="ARBA00023015"/>
    </source>
</evidence>
<dbReference type="EMBL" id="AMZH03000184">
    <property type="protein sequence ID" value="RRT85064.1"/>
    <property type="molecule type" value="Genomic_DNA"/>
</dbReference>
<dbReference type="InterPro" id="IPR003441">
    <property type="entry name" value="NAC-dom"/>
</dbReference>
<evidence type="ECO:0000313" key="8">
    <source>
        <dbReference type="Proteomes" id="UP000287651"/>
    </source>
</evidence>
<dbReference type="Gene3D" id="2.170.150.80">
    <property type="entry name" value="NAC domain"/>
    <property type="match status" value="1"/>
</dbReference>
<comment type="subcellular location">
    <subcellularLocation>
        <location evidence="1">Nucleus</location>
    </subcellularLocation>
</comment>
<evidence type="ECO:0000256" key="3">
    <source>
        <dbReference type="ARBA" id="ARBA00023125"/>
    </source>
</evidence>
<keyword evidence="3" id="KW-0238">DNA-binding</keyword>
<dbReference type="GO" id="GO:0003677">
    <property type="term" value="F:DNA binding"/>
    <property type="evidence" value="ECO:0007669"/>
    <property type="project" value="UniProtKB-KW"/>
</dbReference>
<evidence type="ECO:0000256" key="5">
    <source>
        <dbReference type="ARBA" id="ARBA00023242"/>
    </source>
</evidence>
<dbReference type="PROSITE" id="PS51005">
    <property type="entry name" value="NAC"/>
    <property type="match status" value="1"/>
</dbReference>
<organism evidence="7 8">
    <name type="scientific">Ensete ventricosum</name>
    <name type="common">Abyssinian banana</name>
    <name type="synonym">Musa ensete</name>
    <dbReference type="NCBI Taxonomy" id="4639"/>
    <lineage>
        <taxon>Eukaryota</taxon>
        <taxon>Viridiplantae</taxon>
        <taxon>Streptophyta</taxon>
        <taxon>Embryophyta</taxon>
        <taxon>Tracheophyta</taxon>
        <taxon>Spermatophyta</taxon>
        <taxon>Magnoliopsida</taxon>
        <taxon>Liliopsida</taxon>
        <taxon>Zingiberales</taxon>
        <taxon>Musaceae</taxon>
        <taxon>Ensete</taxon>
    </lineage>
</organism>
<feature type="domain" description="NAC" evidence="6">
    <location>
        <begin position="25"/>
        <end position="178"/>
    </location>
</feature>